<dbReference type="AlphaFoldDB" id="A0A815UZL0"/>
<gene>
    <name evidence="1" type="ORF">BJG266_LOCUS44801</name>
    <name evidence="2" type="ORF">QVE165_LOCUS61776</name>
</gene>
<sequence>MAPQFVLLGLPTMQIGHEIYHDILVKYNLCYTAINSTELRIGLTAMKRKNASIDDIEQHKQLIYNAIGYTSEWSTNLRHIIFSHK</sequence>
<dbReference type="Proteomes" id="UP000663832">
    <property type="component" value="Unassembled WGS sequence"/>
</dbReference>
<evidence type="ECO:0000313" key="1">
    <source>
        <dbReference type="EMBL" id="CAF1529459.1"/>
    </source>
</evidence>
<protein>
    <submittedName>
        <fullName evidence="1">Uncharacterized protein</fullName>
    </submittedName>
</protein>
<evidence type="ECO:0000313" key="3">
    <source>
        <dbReference type="Proteomes" id="UP000663832"/>
    </source>
</evidence>
<dbReference type="EMBL" id="CAJNOM010004155">
    <property type="protein sequence ID" value="CAF1653088.1"/>
    <property type="molecule type" value="Genomic_DNA"/>
</dbReference>
<proteinExistence type="predicted"/>
<evidence type="ECO:0000313" key="2">
    <source>
        <dbReference type="EMBL" id="CAF1653088.1"/>
    </source>
</evidence>
<comment type="caution">
    <text evidence="1">The sequence shown here is derived from an EMBL/GenBank/DDBJ whole genome shotgun (WGS) entry which is preliminary data.</text>
</comment>
<reference evidence="1" key="1">
    <citation type="submission" date="2021-02" db="EMBL/GenBank/DDBJ databases">
        <authorList>
            <person name="Nowell W R."/>
        </authorList>
    </citation>
    <scope>NUCLEOTIDE SEQUENCE</scope>
</reference>
<dbReference type="EMBL" id="CAJNOI010003788">
    <property type="protein sequence ID" value="CAF1529459.1"/>
    <property type="molecule type" value="Genomic_DNA"/>
</dbReference>
<name>A0A815UZL0_9BILA</name>
<evidence type="ECO:0000313" key="4">
    <source>
        <dbReference type="Proteomes" id="UP000663877"/>
    </source>
</evidence>
<accession>A0A815UZL0</accession>
<keyword evidence="3" id="KW-1185">Reference proteome</keyword>
<dbReference type="Proteomes" id="UP000663877">
    <property type="component" value="Unassembled WGS sequence"/>
</dbReference>
<organism evidence="1 4">
    <name type="scientific">Adineta steineri</name>
    <dbReference type="NCBI Taxonomy" id="433720"/>
    <lineage>
        <taxon>Eukaryota</taxon>
        <taxon>Metazoa</taxon>
        <taxon>Spiralia</taxon>
        <taxon>Gnathifera</taxon>
        <taxon>Rotifera</taxon>
        <taxon>Eurotatoria</taxon>
        <taxon>Bdelloidea</taxon>
        <taxon>Adinetida</taxon>
        <taxon>Adinetidae</taxon>
        <taxon>Adineta</taxon>
    </lineage>
</organism>